<dbReference type="Proteomes" id="UP000594637">
    <property type="component" value="Chromosome"/>
</dbReference>
<evidence type="ECO:0000256" key="2">
    <source>
        <dbReference type="ARBA" id="ARBA00022475"/>
    </source>
</evidence>
<feature type="domain" description="Type II secretion system protein GspF" evidence="7">
    <location>
        <begin position="153"/>
        <end position="279"/>
    </location>
</feature>
<protein>
    <submittedName>
        <fullName evidence="9">Type II secretion system F family protein</fullName>
    </submittedName>
</protein>
<evidence type="ECO:0000259" key="8">
    <source>
        <dbReference type="Pfam" id="PF19359"/>
    </source>
</evidence>
<evidence type="ECO:0000256" key="1">
    <source>
        <dbReference type="ARBA" id="ARBA00004651"/>
    </source>
</evidence>
<organism evidence="9 10">
    <name type="scientific">Actinomyces respiraculi</name>
    <dbReference type="NCBI Taxonomy" id="2744574"/>
    <lineage>
        <taxon>Bacteria</taxon>
        <taxon>Bacillati</taxon>
        <taxon>Actinomycetota</taxon>
        <taxon>Actinomycetes</taxon>
        <taxon>Actinomycetales</taxon>
        <taxon>Actinomycetaceae</taxon>
        <taxon>Actinomyces</taxon>
    </lineage>
</organism>
<dbReference type="InterPro" id="IPR018076">
    <property type="entry name" value="T2SS_GspF_dom"/>
</dbReference>
<dbReference type="InterPro" id="IPR042094">
    <property type="entry name" value="T2SS_GspF_sf"/>
</dbReference>
<feature type="domain" description="DUF5936" evidence="8">
    <location>
        <begin position="4"/>
        <end position="142"/>
    </location>
</feature>
<evidence type="ECO:0000256" key="5">
    <source>
        <dbReference type="ARBA" id="ARBA00023136"/>
    </source>
</evidence>
<evidence type="ECO:0000256" key="6">
    <source>
        <dbReference type="SAM" id="Phobius"/>
    </source>
</evidence>
<evidence type="ECO:0000313" key="10">
    <source>
        <dbReference type="Proteomes" id="UP000594637"/>
    </source>
</evidence>
<feature type="transmembrane region" description="Helical" evidence="6">
    <location>
        <begin position="118"/>
        <end position="139"/>
    </location>
</feature>
<keyword evidence="4 6" id="KW-1133">Transmembrane helix</keyword>
<evidence type="ECO:0000259" key="7">
    <source>
        <dbReference type="Pfam" id="PF00482"/>
    </source>
</evidence>
<reference evidence="9 10" key="1">
    <citation type="submission" date="2020-11" db="EMBL/GenBank/DDBJ databases">
        <title>Actinomyces sp. ZJ750.</title>
        <authorList>
            <person name="Zhou J."/>
        </authorList>
    </citation>
    <scope>NUCLEOTIDE SEQUENCE [LARGE SCALE GENOMIC DNA]</scope>
    <source>
        <strain evidence="9 10">ZJ750</strain>
    </source>
</reference>
<dbReference type="KEGG" id="arep:ID810_09785"/>
<keyword evidence="3 6" id="KW-0812">Transmembrane</keyword>
<dbReference type="EMBL" id="CP063989">
    <property type="protein sequence ID" value="QPL05024.1"/>
    <property type="molecule type" value="Genomic_DNA"/>
</dbReference>
<evidence type="ECO:0000256" key="4">
    <source>
        <dbReference type="ARBA" id="ARBA00022989"/>
    </source>
</evidence>
<proteinExistence type="predicted"/>
<keyword evidence="5 6" id="KW-0472">Membrane</keyword>
<dbReference type="GO" id="GO:0005886">
    <property type="term" value="C:plasma membrane"/>
    <property type="evidence" value="ECO:0007669"/>
    <property type="project" value="UniProtKB-SubCell"/>
</dbReference>
<feature type="transmembrane region" description="Helical" evidence="6">
    <location>
        <begin position="262"/>
        <end position="285"/>
    </location>
</feature>
<dbReference type="PANTHER" id="PTHR35007">
    <property type="entry name" value="INTEGRAL MEMBRANE PROTEIN-RELATED"/>
    <property type="match status" value="1"/>
</dbReference>
<dbReference type="AlphaFoldDB" id="A0A7T0LJP5"/>
<sequence length="296" mass="32035">MTSLLFGLAAAGLILLAASGVRMLRVTLTDELDDAHEAALSKRSDGPFVRSIDRIGSATQRLLLDIYGPERVRKLSHDLRAAGQPADLTAQVFIQREAGFITLGMLLMVLAMLNGRTMLGIGVGVLFMLWMHAWLILTIRSRQAQIERELPDFLDVLAVTVAAGLPFRVAMQRVSEHHDGPLSDELATTLREMQLGVPRRTALEALRGRNRSENVSSFVTALLQAEELGTPLADALHQIAAEVRRERAQQVRRAAAKAQPKVSVVVTMTIVPGAIILIVGGMLIANADAFQGLLGG</sequence>
<evidence type="ECO:0000313" key="9">
    <source>
        <dbReference type="EMBL" id="QPL05024.1"/>
    </source>
</evidence>
<dbReference type="Pfam" id="PF19359">
    <property type="entry name" value="DUF5936"/>
    <property type="match status" value="1"/>
</dbReference>
<keyword evidence="10" id="KW-1185">Reference proteome</keyword>
<accession>A0A7T0LJP5</accession>
<comment type="subcellular location">
    <subcellularLocation>
        <location evidence="1">Cell membrane</location>
        <topology evidence="1">Multi-pass membrane protein</topology>
    </subcellularLocation>
</comment>
<gene>
    <name evidence="9" type="ORF">ID810_09785</name>
</gene>
<evidence type="ECO:0000256" key="3">
    <source>
        <dbReference type="ARBA" id="ARBA00022692"/>
    </source>
</evidence>
<name>A0A7T0LJP5_9ACTO</name>
<dbReference type="Pfam" id="PF00482">
    <property type="entry name" value="T2SSF"/>
    <property type="match status" value="1"/>
</dbReference>
<dbReference type="PANTHER" id="PTHR35007:SF2">
    <property type="entry name" value="PILUS ASSEMBLE PROTEIN"/>
    <property type="match status" value="1"/>
</dbReference>
<keyword evidence="2" id="KW-1003">Cell membrane</keyword>
<dbReference type="Gene3D" id="1.20.81.30">
    <property type="entry name" value="Type II secretion system (T2SS), domain F"/>
    <property type="match status" value="1"/>
</dbReference>
<dbReference type="InterPro" id="IPR045980">
    <property type="entry name" value="DUF5936"/>
</dbReference>
<dbReference type="RefSeq" id="WP_196781495.1">
    <property type="nucleotide sequence ID" value="NZ_CP063989.1"/>
</dbReference>